<protein>
    <submittedName>
        <fullName evidence="1">Uncharacterized protein</fullName>
    </submittedName>
</protein>
<name>A0A0F8Z5R8_9ZZZZ</name>
<dbReference type="AlphaFoldDB" id="A0A0F8Z5R8"/>
<gene>
    <name evidence="1" type="ORF">LCGC14_3074810</name>
</gene>
<comment type="caution">
    <text evidence="1">The sequence shown here is derived from an EMBL/GenBank/DDBJ whole genome shotgun (WGS) entry which is preliminary data.</text>
</comment>
<accession>A0A0F8Z5R8</accession>
<proteinExistence type="predicted"/>
<dbReference type="EMBL" id="LAZR01065504">
    <property type="protein sequence ID" value="KKK55411.1"/>
    <property type="molecule type" value="Genomic_DNA"/>
</dbReference>
<evidence type="ECO:0000313" key="1">
    <source>
        <dbReference type="EMBL" id="KKK55411.1"/>
    </source>
</evidence>
<sequence length="102" mass="12047">MSKEQYRPRLTKEEYQAILAMRGGWNPELSEYNNVLEKKTPAKVLVFDVETAPLRSYTWGLWKQNIQTSHIISDWFMLTWSAKWLFGEEVFSDRLTSKEALS</sequence>
<reference evidence="1" key="1">
    <citation type="journal article" date="2015" name="Nature">
        <title>Complex archaea that bridge the gap between prokaryotes and eukaryotes.</title>
        <authorList>
            <person name="Spang A."/>
            <person name="Saw J.H."/>
            <person name="Jorgensen S.L."/>
            <person name="Zaremba-Niedzwiedzka K."/>
            <person name="Martijn J."/>
            <person name="Lind A.E."/>
            <person name="van Eijk R."/>
            <person name="Schleper C."/>
            <person name="Guy L."/>
            <person name="Ettema T.J."/>
        </authorList>
    </citation>
    <scope>NUCLEOTIDE SEQUENCE</scope>
</reference>
<organism evidence="1">
    <name type="scientific">marine sediment metagenome</name>
    <dbReference type="NCBI Taxonomy" id="412755"/>
    <lineage>
        <taxon>unclassified sequences</taxon>
        <taxon>metagenomes</taxon>
        <taxon>ecological metagenomes</taxon>
    </lineage>
</organism>
<feature type="non-terminal residue" evidence="1">
    <location>
        <position position="102"/>
    </location>
</feature>